<keyword evidence="9 13" id="KW-1133">Transmembrane helix</keyword>
<evidence type="ECO:0000256" key="8">
    <source>
        <dbReference type="ARBA" id="ARBA00022958"/>
    </source>
</evidence>
<evidence type="ECO:0000256" key="9">
    <source>
        <dbReference type="ARBA" id="ARBA00022989"/>
    </source>
</evidence>
<evidence type="ECO:0000256" key="1">
    <source>
        <dbReference type="ARBA" id="ARBA00004429"/>
    </source>
</evidence>
<dbReference type="GO" id="GO:0046872">
    <property type="term" value="F:metal ion binding"/>
    <property type="evidence" value="ECO:0007669"/>
    <property type="project" value="UniProtKB-KW"/>
</dbReference>
<dbReference type="InterPro" id="IPR003445">
    <property type="entry name" value="Cat_transpt"/>
</dbReference>
<name>U2KG96_9FIRM</name>
<evidence type="ECO:0000313" key="14">
    <source>
        <dbReference type="EMBL" id="ERJ97541.1"/>
    </source>
</evidence>
<dbReference type="PATRIC" id="fig|411473.3.peg.59"/>
<evidence type="ECO:0000256" key="13">
    <source>
        <dbReference type="SAM" id="Phobius"/>
    </source>
</evidence>
<feature type="binding site" evidence="12">
    <location>
        <position position="110"/>
    </location>
    <ligand>
        <name>K(+)</name>
        <dbReference type="ChEBI" id="CHEBI:29103"/>
    </ligand>
</feature>
<feature type="transmembrane region" description="Helical" evidence="13">
    <location>
        <begin position="270"/>
        <end position="292"/>
    </location>
</feature>
<gene>
    <name evidence="14" type="ORF">RUMCAL_00067</name>
</gene>
<comment type="caution">
    <text evidence="14">The sequence shown here is derived from an EMBL/GenBank/DDBJ whole genome shotgun (WGS) entry which is preliminary data.</text>
</comment>
<keyword evidence="7 13" id="KW-0812">Transmembrane</keyword>
<feature type="transmembrane region" description="Helical" evidence="13">
    <location>
        <begin position="459"/>
        <end position="477"/>
    </location>
</feature>
<keyword evidence="8 12" id="KW-0630">Potassium</keyword>
<evidence type="ECO:0000256" key="11">
    <source>
        <dbReference type="ARBA" id="ARBA00023136"/>
    </source>
</evidence>
<feature type="transmembrane region" description="Helical" evidence="13">
    <location>
        <begin position="391"/>
        <end position="411"/>
    </location>
</feature>
<feature type="transmembrane region" description="Helical" evidence="13">
    <location>
        <begin position="12"/>
        <end position="31"/>
    </location>
</feature>
<dbReference type="EMBL" id="AWVF01000012">
    <property type="protein sequence ID" value="ERJ97541.1"/>
    <property type="molecule type" value="Genomic_DNA"/>
</dbReference>
<organism evidence="14 15">
    <name type="scientific">Ruminococcus callidus ATCC 27760</name>
    <dbReference type="NCBI Taxonomy" id="411473"/>
    <lineage>
        <taxon>Bacteria</taxon>
        <taxon>Bacillati</taxon>
        <taxon>Bacillota</taxon>
        <taxon>Clostridia</taxon>
        <taxon>Eubacteriales</taxon>
        <taxon>Oscillospiraceae</taxon>
        <taxon>Ruminococcus</taxon>
    </lineage>
</organism>
<keyword evidence="12" id="KW-0479">Metal-binding</keyword>
<dbReference type="RefSeq" id="WP_021680305.1">
    <property type="nucleotide sequence ID" value="NZ_KI260286.1"/>
</dbReference>
<evidence type="ECO:0000256" key="4">
    <source>
        <dbReference type="ARBA" id="ARBA00022475"/>
    </source>
</evidence>
<keyword evidence="11 13" id="KW-0472">Membrane</keyword>
<dbReference type="STRING" id="411473.RUMCAL_00067"/>
<sequence length="481" mass="52890">MNKGIVFHYLSKALLLSSALFLVPALVSLYYREYFFMLIFLGVGGGMALASLPGVFYRPRHKYMFAREGMVIAALMWIIFSAVGALPFYCSGSIPHYIDALFESVSGFTTTGSSILTDIEALPRGILFWRSFTHWVGGMGVLVLAIAILPSSGNALYLMQAECPGPQVGKLVPKGKNSALYLYLIYGALTFITIVLLFTGGMPLFDSVCHGMGIAGTGGFGIKNDGLSYYNSPYLDGVVTVTMLLFGVNFTLYYYMLIRRFREVRKNTELRVYFSIVAISTALIMLNIRPIYHSVGKCFRYAVFQVASIITSTGFATADYNQWPLFSQMLLILLMLIGACGGSTGGGFKVQRCVILWKSGSAAMRKMVHPNSVNQVKSDNKILRPEALHHVWSYLILYLGVLLASFLLLSLDDMDFGTAISAVITCTNNIGPGINSVGPMENFSFLSDFSKAVLSADMLLGRLEIFPILVLLAPSVWRKSF</sequence>
<feature type="binding site" evidence="12">
    <location>
        <position position="313"/>
    </location>
    <ligand>
        <name>K(+)</name>
        <dbReference type="ChEBI" id="CHEBI:29103"/>
    </ligand>
</feature>
<protein>
    <submittedName>
        <fullName evidence="14">Potassium uptake protein, TrkH family</fullName>
    </submittedName>
</protein>
<feature type="transmembrane region" description="Helical" evidence="13">
    <location>
        <begin position="37"/>
        <end position="57"/>
    </location>
</feature>
<evidence type="ECO:0000256" key="5">
    <source>
        <dbReference type="ARBA" id="ARBA00022519"/>
    </source>
</evidence>
<evidence type="ECO:0000256" key="7">
    <source>
        <dbReference type="ARBA" id="ARBA00022692"/>
    </source>
</evidence>
<evidence type="ECO:0000256" key="6">
    <source>
        <dbReference type="ARBA" id="ARBA00022538"/>
    </source>
</evidence>
<keyword evidence="15" id="KW-1185">Reference proteome</keyword>
<feature type="binding site" evidence="12">
    <location>
        <position position="111"/>
    </location>
    <ligand>
        <name>K(+)</name>
        <dbReference type="ChEBI" id="CHEBI:29103"/>
    </ligand>
</feature>
<feature type="transmembrane region" description="Helical" evidence="13">
    <location>
        <begin position="325"/>
        <end position="348"/>
    </location>
</feature>
<keyword evidence="5" id="KW-0997">Cell inner membrane</keyword>
<keyword evidence="3" id="KW-0813">Transport</keyword>
<keyword evidence="6" id="KW-0633">Potassium transport</keyword>
<dbReference type="HOGENOM" id="CLU_030708_0_2_9"/>
<evidence type="ECO:0000256" key="3">
    <source>
        <dbReference type="ARBA" id="ARBA00022448"/>
    </source>
</evidence>
<feature type="binding site" evidence="12">
    <location>
        <position position="429"/>
    </location>
    <ligand>
        <name>K(+)</name>
        <dbReference type="ChEBI" id="CHEBI:29103"/>
    </ligand>
</feature>
<dbReference type="GO" id="GO:0005886">
    <property type="term" value="C:plasma membrane"/>
    <property type="evidence" value="ECO:0007669"/>
    <property type="project" value="UniProtKB-SubCell"/>
</dbReference>
<dbReference type="PIRSF" id="PIRSF006247">
    <property type="entry name" value="TrkH"/>
    <property type="match status" value="1"/>
</dbReference>
<feature type="binding site" evidence="12">
    <location>
        <position position="218"/>
    </location>
    <ligand>
        <name>K(+)</name>
        <dbReference type="ChEBI" id="CHEBI:29103"/>
    </ligand>
</feature>
<evidence type="ECO:0000256" key="10">
    <source>
        <dbReference type="ARBA" id="ARBA00023065"/>
    </source>
</evidence>
<dbReference type="PANTHER" id="PTHR32024">
    <property type="entry name" value="TRK SYSTEM POTASSIUM UPTAKE PROTEIN TRKG-RELATED"/>
    <property type="match status" value="1"/>
</dbReference>
<dbReference type="Proteomes" id="UP000016662">
    <property type="component" value="Unassembled WGS sequence"/>
</dbReference>
<keyword evidence="4" id="KW-1003">Cell membrane</keyword>
<dbReference type="GO" id="GO:0015379">
    <property type="term" value="F:potassium:chloride symporter activity"/>
    <property type="evidence" value="ECO:0007669"/>
    <property type="project" value="InterPro"/>
</dbReference>
<proteinExistence type="inferred from homology"/>
<dbReference type="Pfam" id="PF02386">
    <property type="entry name" value="TrkH"/>
    <property type="match status" value="1"/>
</dbReference>
<feature type="transmembrane region" description="Helical" evidence="13">
    <location>
        <begin position="135"/>
        <end position="159"/>
    </location>
</feature>
<feature type="transmembrane region" description="Helical" evidence="13">
    <location>
        <begin position="237"/>
        <end position="258"/>
    </location>
</feature>
<dbReference type="AlphaFoldDB" id="U2KG96"/>
<dbReference type="PANTHER" id="PTHR32024:SF2">
    <property type="entry name" value="TRK SYSTEM POTASSIUM UPTAKE PROTEIN TRKG-RELATED"/>
    <property type="match status" value="1"/>
</dbReference>
<dbReference type="InterPro" id="IPR004772">
    <property type="entry name" value="TrkH"/>
</dbReference>
<accession>U2KG96</accession>
<dbReference type="OrthoDB" id="9810952at2"/>
<comment type="similarity">
    <text evidence="2">Belongs to the TrkH potassium transport family.</text>
</comment>
<reference evidence="14 15" key="1">
    <citation type="submission" date="2013-07" db="EMBL/GenBank/DDBJ databases">
        <authorList>
            <person name="Weinstock G."/>
            <person name="Sodergren E."/>
            <person name="Wylie T."/>
            <person name="Fulton L."/>
            <person name="Fulton R."/>
            <person name="Fronick C."/>
            <person name="O'Laughlin M."/>
            <person name="Godfrey J."/>
            <person name="Miner T."/>
            <person name="Herter B."/>
            <person name="Appelbaum E."/>
            <person name="Cordes M."/>
            <person name="Lek S."/>
            <person name="Wollam A."/>
            <person name="Pepin K.H."/>
            <person name="Palsikar V.B."/>
            <person name="Mitreva M."/>
            <person name="Wilson R.K."/>
        </authorList>
    </citation>
    <scope>NUCLEOTIDE SEQUENCE [LARGE SCALE GENOMIC DNA]</scope>
    <source>
        <strain evidence="14 15">ATCC 27760</strain>
    </source>
</reference>
<evidence type="ECO:0000313" key="15">
    <source>
        <dbReference type="Proteomes" id="UP000016662"/>
    </source>
</evidence>
<keyword evidence="10" id="KW-0406">Ion transport</keyword>
<feature type="transmembrane region" description="Helical" evidence="13">
    <location>
        <begin position="180"/>
        <end position="198"/>
    </location>
</feature>
<evidence type="ECO:0000256" key="2">
    <source>
        <dbReference type="ARBA" id="ARBA00009137"/>
    </source>
</evidence>
<comment type="subcellular location">
    <subcellularLocation>
        <location evidence="1">Cell inner membrane</location>
        <topology evidence="1">Multi-pass membrane protein</topology>
    </subcellularLocation>
</comment>
<evidence type="ECO:0000256" key="12">
    <source>
        <dbReference type="PIRSR" id="PIRSR006247-1"/>
    </source>
</evidence>
<feature type="transmembrane region" description="Helical" evidence="13">
    <location>
        <begin position="69"/>
        <end position="89"/>
    </location>
</feature>
<dbReference type="eggNOG" id="COG0168">
    <property type="taxonomic scope" value="Bacteria"/>
</dbReference>